<dbReference type="PANTHER" id="PTHR10629:SF52">
    <property type="entry name" value="DNA (CYTOSINE-5)-METHYLTRANSFERASE 1"/>
    <property type="match status" value="1"/>
</dbReference>
<dbReference type="Proteomes" id="UP001501310">
    <property type="component" value="Unassembled WGS sequence"/>
</dbReference>
<evidence type="ECO:0000256" key="7">
    <source>
        <dbReference type="PROSITE-ProRule" id="PRU01016"/>
    </source>
</evidence>
<organism evidence="9 10">
    <name type="scientific">Sphingomonas humi</name>
    <dbReference type="NCBI Taxonomy" id="335630"/>
    <lineage>
        <taxon>Bacteria</taxon>
        <taxon>Pseudomonadati</taxon>
        <taxon>Pseudomonadota</taxon>
        <taxon>Alphaproteobacteria</taxon>
        <taxon>Sphingomonadales</taxon>
        <taxon>Sphingomonadaceae</taxon>
        <taxon>Sphingomonas</taxon>
    </lineage>
</organism>
<protein>
    <recommendedName>
        <fullName evidence="1">DNA (cytosine-5-)-methyltransferase</fullName>
        <ecNumber evidence="1">2.1.1.37</ecNumber>
    </recommendedName>
</protein>
<dbReference type="PROSITE" id="PS51679">
    <property type="entry name" value="SAM_MT_C5"/>
    <property type="match status" value="1"/>
</dbReference>
<name>A0ABP7RY29_9SPHN</name>
<evidence type="ECO:0000256" key="5">
    <source>
        <dbReference type="ARBA" id="ARBA00022747"/>
    </source>
</evidence>
<dbReference type="PROSITE" id="PS00095">
    <property type="entry name" value="C5_MTASE_2"/>
    <property type="match status" value="1"/>
</dbReference>
<evidence type="ECO:0000256" key="3">
    <source>
        <dbReference type="ARBA" id="ARBA00022679"/>
    </source>
</evidence>
<dbReference type="InterPro" id="IPR001525">
    <property type="entry name" value="C5_MeTfrase"/>
</dbReference>
<dbReference type="EMBL" id="BAAAZD010000001">
    <property type="protein sequence ID" value="GAA4003910.1"/>
    <property type="molecule type" value="Genomic_DNA"/>
</dbReference>
<dbReference type="Gene3D" id="3.40.50.150">
    <property type="entry name" value="Vaccinia Virus protein VP39"/>
    <property type="match status" value="1"/>
</dbReference>
<dbReference type="PANTHER" id="PTHR10629">
    <property type="entry name" value="CYTOSINE-SPECIFIC METHYLTRANSFERASE"/>
    <property type="match status" value="1"/>
</dbReference>
<reference evidence="10" key="1">
    <citation type="journal article" date="2019" name="Int. J. Syst. Evol. Microbiol.">
        <title>The Global Catalogue of Microorganisms (GCM) 10K type strain sequencing project: providing services to taxonomists for standard genome sequencing and annotation.</title>
        <authorList>
            <consortium name="The Broad Institute Genomics Platform"/>
            <consortium name="The Broad Institute Genome Sequencing Center for Infectious Disease"/>
            <person name="Wu L."/>
            <person name="Ma J."/>
        </authorList>
    </citation>
    <scope>NUCLEOTIDE SEQUENCE [LARGE SCALE GENOMIC DNA]</scope>
    <source>
        <strain evidence="10">JCM 16603</strain>
    </source>
</reference>
<dbReference type="EC" id="2.1.1.37" evidence="1"/>
<comment type="caution">
    <text evidence="9">The sequence shown here is derived from an EMBL/GenBank/DDBJ whole genome shotgun (WGS) entry which is preliminary data.</text>
</comment>
<keyword evidence="5" id="KW-0680">Restriction system</keyword>
<evidence type="ECO:0000256" key="4">
    <source>
        <dbReference type="ARBA" id="ARBA00022691"/>
    </source>
</evidence>
<comment type="caution">
    <text evidence="7">Lacks conserved residue(s) required for the propagation of feature annotation.</text>
</comment>
<dbReference type="InterPro" id="IPR031303">
    <property type="entry name" value="C5_meth_CS"/>
</dbReference>
<comment type="similarity">
    <text evidence="7">Belongs to the class I-like SAM-binding methyltransferase superfamily. C5-methyltransferase family.</text>
</comment>
<evidence type="ECO:0000313" key="9">
    <source>
        <dbReference type="EMBL" id="GAA4003910.1"/>
    </source>
</evidence>
<feature type="region of interest" description="Disordered" evidence="8">
    <location>
        <begin position="300"/>
        <end position="319"/>
    </location>
</feature>
<keyword evidence="3 7" id="KW-0808">Transferase</keyword>
<proteinExistence type="inferred from homology"/>
<dbReference type="InterPro" id="IPR029063">
    <property type="entry name" value="SAM-dependent_MTases_sf"/>
</dbReference>
<keyword evidence="4 7" id="KW-0949">S-adenosyl-L-methionine</keyword>
<sequence length="319" mass="35419">METLEGYGYVAAYSLINAAFHGVPQMRDRVYLIAYRRELGQEVTFPAATRHITLPPGYSGTRAVALRYTNAEAGYREPDLGTEELPFAVTAQEAIGDLPPIQGESVRRGARKFDKLAPYRAPSDADAYANLMRNWPGFTSSEGVYDHVIRSLPRDGPTFREMPHGAEYPEAFATAERIFNRTATELNISPGTVAYAELRKTIVPPYDVAKFPNKWWKLRPDFPVRTLMAHIGKDTYSHIHYDGAQQRTISVREAARLQSFPDGFRFEGAMNAAFRQIGNAVPPLMAFALAEKIGEALGARASQSANADASERKTEREAA</sequence>
<evidence type="ECO:0000256" key="8">
    <source>
        <dbReference type="SAM" id="MobiDB-lite"/>
    </source>
</evidence>
<gene>
    <name evidence="9" type="ORF">GCM10022211_14730</name>
</gene>
<keyword evidence="2 7" id="KW-0489">Methyltransferase</keyword>
<dbReference type="Gene3D" id="3.90.120.10">
    <property type="entry name" value="DNA Methylase, subunit A, domain 2"/>
    <property type="match status" value="1"/>
</dbReference>
<keyword evidence="10" id="KW-1185">Reference proteome</keyword>
<dbReference type="Pfam" id="PF00145">
    <property type="entry name" value="DNA_methylase"/>
    <property type="match status" value="1"/>
</dbReference>
<dbReference type="InterPro" id="IPR050390">
    <property type="entry name" value="C5-Methyltransferase"/>
</dbReference>
<dbReference type="SUPFAM" id="SSF53335">
    <property type="entry name" value="S-adenosyl-L-methionine-dependent methyltransferases"/>
    <property type="match status" value="1"/>
</dbReference>
<evidence type="ECO:0000313" key="10">
    <source>
        <dbReference type="Proteomes" id="UP001501310"/>
    </source>
</evidence>
<evidence type="ECO:0000256" key="1">
    <source>
        <dbReference type="ARBA" id="ARBA00011975"/>
    </source>
</evidence>
<feature type="compositionally biased region" description="Basic and acidic residues" evidence="8">
    <location>
        <begin position="309"/>
        <end position="319"/>
    </location>
</feature>
<accession>A0ABP7RY29</accession>
<comment type="catalytic activity">
    <reaction evidence="6">
        <text>a 2'-deoxycytidine in DNA + S-adenosyl-L-methionine = a 5-methyl-2'-deoxycytidine in DNA + S-adenosyl-L-homocysteine + H(+)</text>
        <dbReference type="Rhea" id="RHEA:13681"/>
        <dbReference type="Rhea" id="RHEA-COMP:11369"/>
        <dbReference type="Rhea" id="RHEA-COMP:11370"/>
        <dbReference type="ChEBI" id="CHEBI:15378"/>
        <dbReference type="ChEBI" id="CHEBI:57856"/>
        <dbReference type="ChEBI" id="CHEBI:59789"/>
        <dbReference type="ChEBI" id="CHEBI:85452"/>
        <dbReference type="ChEBI" id="CHEBI:85454"/>
        <dbReference type="EC" id="2.1.1.37"/>
    </reaction>
</comment>
<evidence type="ECO:0000256" key="2">
    <source>
        <dbReference type="ARBA" id="ARBA00022603"/>
    </source>
</evidence>
<evidence type="ECO:0000256" key="6">
    <source>
        <dbReference type="ARBA" id="ARBA00047422"/>
    </source>
</evidence>